<proteinExistence type="predicted"/>
<reference evidence="1 2" key="2">
    <citation type="submission" date="2009-02" db="EMBL/GenBank/DDBJ databases">
        <title>Draft genome sequence of Holdemania filiformis DSM 12042.</title>
        <authorList>
            <person name="Sudarsanam P."/>
            <person name="Ley R."/>
            <person name="Guruge J."/>
            <person name="Turnbaugh P.J."/>
            <person name="Mahowald M."/>
            <person name="Liep D."/>
            <person name="Gordon J."/>
        </authorList>
    </citation>
    <scope>NUCLEOTIDE SEQUENCE [LARGE SCALE GENOMIC DNA]</scope>
    <source>
        <strain evidence="1 2">DSM 12042</strain>
    </source>
</reference>
<evidence type="ECO:0000313" key="2">
    <source>
        <dbReference type="Proteomes" id="UP000005950"/>
    </source>
</evidence>
<evidence type="ECO:0000313" key="1">
    <source>
        <dbReference type="EMBL" id="EEF68929.1"/>
    </source>
</evidence>
<dbReference type="EMBL" id="ACCF01000054">
    <property type="protein sequence ID" value="EEF68929.1"/>
    <property type="molecule type" value="Genomic_DNA"/>
</dbReference>
<dbReference type="STRING" id="545696.HOLDEFILI_00897"/>
<dbReference type="Proteomes" id="UP000005950">
    <property type="component" value="Unassembled WGS sequence"/>
</dbReference>
<organism evidence="1 2">
    <name type="scientific">Holdemania filiformis DSM 12042</name>
    <dbReference type="NCBI Taxonomy" id="545696"/>
    <lineage>
        <taxon>Bacteria</taxon>
        <taxon>Bacillati</taxon>
        <taxon>Bacillota</taxon>
        <taxon>Erysipelotrichia</taxon>
        <taxon>Erysipelotrichales</taxon>
        <taxon>Erysipelotrichaceae</taxon>
        <taxon>Holdemania</taxon>
    </lineage>
</organism>
<dbReference type="HOGENOM" id="CLU_3290785_0_0_9"/>
<sequence>MNSSKIIIFNDFHKFQKAARINRATVLVLRTNLKKCLAFR</sequence>
<name>B9Y516_9FIRM</name>
<reference evidence="1 2" key="1">
    <citation type="submission" date="2008-12" db="EMBL/GenBank/DDBJ databases">
        <authorList>
            <person name="Fulton L."/>
            <person name="Clifton S."/>
            <person name="Fulton B."/>
            <person name="Xu J."/>
            <person name="Minx P."/>
            <person name="Pepin K.H."/>
            <person name="Johnson M."/>
            <person name="Bhonagiri V."/>
            <person name="Nash W.E."/>
            <person name="Mardis E.R."/>
            <person name="Wilson R.K."/>
        </authorList>
    </citation>
    <scope>NUCLEOTIDE SEQUENCE [LARGE SCALE GENOMIC DNA]</scope>
    <source>
        <strain evidence="1 2">DSM 12042</strain>
    </source>
</reference>
<protein>
    <submittedName>
        <fullName evidence="1">Uncharacterized protein</fullName>
    </submittedName>
</protein>
<dbReference type="AlphaFoldDB" id="B9Y516"/>
<gene>
    <name evidence="1" type="ORF">HOLDEFILI_00897</name>
</gene>
<accession>B9Y516</accession>
<comment type="caution">
    <text evidence="1">The sequence shown here is derived from an EMBL/GenBank/DDBJ whole genome shotgun (WGS) entry which is preliminary data.</text>
</comment>